<feature type="signal peptide" evidence="1">
    <location>
        <begin position="1"/>
        <end position="21"/>
    </location>
</feature>
<gene>
    <name evidence="2" type="ORF">HMPREF0179_05158</name>
</gene>
<reference evidence="2 3" key="2">
    <citation type="submission" date="2013-04" db="EMBL/GenBank/DDBJ databases">
        <title>The Genome Sequence of Bilophila wadsworthia 3_1_6.</title>
        <authorList>
            <consortium name="The Broad Institute Genomics Platform"/>
            <person name="Earl A."/>
            <person name="Ward D."/>
            <person name="Feldgarden M."/>
            <person name="Gevers D."/>
            <person name="Sibley C."/>
            <person name="Strauss J."/>
            <person name="Allen-Vercoe E."/>
            <person name="Walker B."/>
            <person name="Young S."/>
            <person name="Zeng Q."/>
            <person name="Gargeya S."/>
            <person name="Fitzgerald M."/>
            <person name="Haas B."/>
            <person name="Abouelleil A."/>
            <person name="Allen A.W."/>
            <person name="Alvarado L."/>
            <person name="Arachchi H.M."/>
            <person name="Berlin A.M."/>
            <person name="Chapman S.B."/>
            <person name="Gainer-Dewar J."/>
            <person name="Goldberg J."/>
            <person name="Griggs A."/>
            <person name="Gujja S."/>
            <person name="Hansen M."/>
            <person name="Howarth C."/>
            <person name="Imamovic A."/>
            <person name="Ireland A."/>
            <person name="Larimer J."/>
            <person name="McCowan C."/>
            <person name="Murphy C."/>
            <person name="Pearson M."/>
            <person name="Poon T.W."/>
            <person name="Priest M."/>
            <person name="Roberts A."/>
            <person name="Saif S."/>
            <person name="Shea T."/>
            <person name="Sisk P."/>
            <person name="Sykes S."/>
            <person name="Wortman J."/>
            <person name="Nusbaum C."/>
            <person name="Birren B."/>
        </authorList>
    </citation>
    <scope>NUCLEOTIDE SEQUENCE [LARGE SCALE GENOMIC DNA]</scope>
    <source>
        <strain evidence="2 3">3_1_6</strain>
    </source>
</reference>
<name>S2LKW2_BILW3</name>
<accession>S2LKW2</accession>
<keyword evidence="1" id="KW-0732">Signal</keyword>
<feature type="chain" id="PRO_5004498750" description="Lipoprotein" evidence="1">
    <location>
        <begin position="22"/>
        <end position="40"/>
    </location>
</feature>
<proteinExistence type="predicted"/>
<sequence>MRALLLCACLLALLLAGCSESATVRAKGQWEGSVSTGGSF</sequence>
<dbReference type="GeneID" id="78087937"/>
<dbReference type="EMBL" id="ADCP02000001">
    <property type="protein sequence ID" value="EPC05874.1"/>
    <property type="molecule type" value="Genomic_DNA"/>
</dbReference>
<keyword evidence="3" id="KW-1185">Reference proteome</keyword>
<evidence type="ECO:0008006" key="4">
    <source>
        <dbReference type="Google" id="ProtNLM"/>
    </source>
</evidence>
<evidence type="ECO:0000313" key="2">
    <source>
        <dbReference type="EMBL" id="EPC05874.1"/>
    </source>
</evidence>
<dbReference type="AlphaFoldDB" id="S2LKW2"/>
<evidence type="ECO:0000256" key="1">
    <source>
        <dbReference type="SAM" id="SignalP"/>
    </source>
</evidence>
<protein>
    <recommendedName>
        <fullName evidence="4">Lipoprotein</fullName>
    </recommendedName>
</protein>
<dbReference type="RefSeq" id="WP_009379867.1">
    <property type="nucleotide sequence ID" value="NZ_KE150238.1"/>
</dbReference>
<comment type="caution">
    <text evidence="2">The sequence shown here is derived from an EMBL/GenBank/DDBJ whole genome shotgun (WGS) entry which is preliminary data.</text>
</comment>
<dbReference type="STRING" id="563192.HMPREF0179_05158"/>
<reference evidence="2 3" key="1">
    <citation type="submission" date="2010-10" db="EMBL/GenBank/DDBJ databases">
        <authorList>
            <consortium name="The Broad Institute Genome Sequencing Platform"/>
            <person name="Ward D."/>
            <person name="Earl A."/>
            <person name="Feldgarden M."/>
            <person name="Young S.K."/>
            <person name="Gargeya S."/>
            <person name="Zeng Q."/>
            <person name="Alvarado L."/>
            <person name="Berlin A."/>
            <person name="Bochicchio J."/>
            <person name="Chapman S.B."/>
            <person name="Chen Z."/>
            <person name="Freedman E."/>
            <person name="Gellesch M."/>
            <person name="Goldberg J."/>
            <person name="Griggs A."/>
            <person name="Gujja S."/>
            <person name="Heilman E."/>
            <person name="Heiman D."/>
            <person name="Howarth C."/>
            <person name="Mehta T."/>
            <person name="Neiman D."/>
            <person name="Pearson M."/>
            <person name="Roberts A."/>
            <person name="Saif S."/>
            <person name="Shea T."/>
            <person name="Shenoy N."/>
            <person name="Sisk P."/>
            <person name="Stolte C."/>
            <person name="Sykes S."/>
            <person name="White J."/>
            <person name="Yandava C."/>
            <person name="Allen-Vercoe E."/>
            <person name="Sibley C."/>
            <person name="Ambrose C.E."/>
            <person name="Strauss J."/>
            <person name="Daigneault M."/>
            <person name="Haas B."/>
            <person name="Nusbaum C."/>
            <person name="Birren B."/>
        </authorList>
    </citation>
    <scope>NUCLEOTIDE SEQUENCE [LARGE SCALE GENOMIC DNA]</scope>
    <source>
        <strain evidence="2 3">3_1_6</strain>
    </source>
</reference>
<dbReference type="Proteomes" id="UP000006034">
    <property type="component" value="Unassembled WGS sequence"/>
</dbReference>
<dbReference type="PROSITE" id="PS51257">
    <property type="entry name" value="PROKAR_LIPOPROTEIN"/>
    <property type="match status" value="1"/>
</dbReference>
<evidence type="ECO:0000313" key="3">
    <source>
        <dbReference type="Proteomes" id="UP000006034"/>
    </source>
</evidence>
<organism evidence="2 3">
    <name type="scientific">Bilophila wadsworthia (strain 3_1_6)</name>
    <dbReference type="NCBI Taxonomy" id="563192"/>
    <lineage>
        <taxon>Bacteria</taxon>
        <taxon>Pseudomonadati</taxon>
        <taxon>Thermodesulfobacteriota</taxon>
        <taxon>Desulfovibrionia</taxon>
        <taxon>Desulfovibrionales</taxon>
        <taxon>Desulfovibrionaceae</taxon>
        <taxon>Bilophila</taxon>
    </lineage>
</organism>
<dbReference type="HOGENOM" id="CLU_3285680_0_0_7"/>